<evidence type="ECO:0000256" key="2">
    <source>
        <dbReference type="ARBA" id="ARBA00022737"/>
    </source>
</evidence>
<organism evidence="6 7">
    <name type="scientific">Spirosoma agri</name>
    <dbReference type="NCBI Taxonomy" id="1987381"/>
    <lineage>
        <taxon>Bacteria</taxon>
        <taxon>Pseudomonadati</taxon>
        <taxon>Bacteroidota</taxon>
        <taxon>Cytophagia</taxon>
        <taxon>Cytophagales</taxon>
        <taxon>Cytophagaceae</taxon>
        <taxon>Spirosoma</taxon>
    </lineage>
</organism>
<dbReference type="Gene3D" id="2.60.40.2030">
    <property type="match status" value="1"/>
</dbReference>
<keyword evidence="2" id="KW-0677">Repeat</keyword>
<evidence type="ECO:0000313" key="7">
    <source>
        <dbReference type="Proteomes" id="UP000477386"/>
    </source>
</evidence>
<reference evidence="6 7" key="1">
    <citation type="submission" date="2020-02" db="EMBL/GenBank/DDBJ databases">
        <title>Draft genome sequence of two Spirosoma agri KCTC 52727 and Spirosoma terrae KCTC 52035.</title>
        <authorList>
            <person name="Rojas J."/>
            <person name="Ambika Manirajan B."/>
            <person name="Ratering S."/>
            <person name="Suarez C."/>
            <person name="Schnell S."/>
        </authorList>
    </citation>
    <scope>NUCLEOTIDE SEQUENCE [LARGE SCALE GENOMIC DNA]</scope>
    <source>
        <strain evidence="6 7">KCTC 52727</strain>
    </source>
</reference>
<comment type="caution">
    <text evidence="6">The sequence shown here is derived from an EMBL/GenBank/DDBJ whole genome shotgun (WGS) entry which is preliminary data.</text>
</comment>
<dbReference type="GO" id="GO:0008237">
    <property type="term" value="F:metallopeptidase activity"/>
    <property type="evidence" value="ECO:0007669"/>
    <property type="project" value="InterPro"/>
</dbReference>
<evidence type="ECO:0000256" key="3">
    <source>
        <dbReference type="ARBA" id="ARBA00022837"/>
    </source>
</evidence>
<dbReference type="PROSITE" id="PS51257">
    <property type="entry name" value="PROKAR_LIPOPROTEIN"/>
    <property type="match status" value="1"/>
</dbReference>
<dbReference type="InterPro" id="IPR024079">
    <property type="entry name" value="MetalloPept_cat_dom_sf"/>
</dbReference>
<dbReference type="GO" id="GO:0007154">
    <property type="term" value="P:cell communication"/>
    <property type="evidence" value="ECO:0007669"/>
    <property type="project" value="InterPro"/>
</dbReference>
<dbReference type="Proteomes" id="UP000477386">
    <property type="component" value="Unassembled WGS sequence"/>
</dbReference>
<dbReference type="GO" id="GO:0016020">
    <property type="term" value="C:membrane"/>
    <property type="evidence" value="ECO:0007669"/>
    <property type="project" value="InterPro"/>
</dbReference>
<dbReference type="Gene3D" id="3.40.390.10">
    <property type="entry name" value="Collagenase (Catalytic Domain)"/>
    <property type="match status" value="1"/>
</dbReference>
<dbReference type="RefSeq" id="WP_164035501.1">
    <property type="nucleotide sequence ID" value="NZ_JAAGNZ010000001.1"/>
</dbReference>
<keyword evidence="3" id="KW-0106">Calcium</keyword>
<feature type="domain" description="Calx-beta" evidence="5">
    <location>
        <begin position="732"/>
        <end position="816"/>
    </location>
</feature>
<evidence type="ECO:0000259" key="5">
    <source>
        <dbReference type="Pfam" id="PF03160"/>
    </source>
</evidence>
<proteinExistence type="predicted"/>
<dbReference type="SUPFAM" id="SSF141072">
    <property type="entry name" value="CalX-like"/>
    <property type="match status" value="1"/>
</dbReference>
<dbReference type="InterPro" id="IPR003644">
    <property type="entry name" value="Calx_beta"/>
</dbReference>
<sequence length="1097" mass="115641">MSSDSIRVGFTSQKNGLSLWLVLGCLLVNTVTAVAQDGFFVPIASSQLRASATDIVPIDKFAAYQLKTDALRAHLSKAPQEFQPATTTLRLDIPLPNGTTEPFAMTESSVLSPQLAAQYRDIKTYAGKGLNHPTYTIRLSLTSSGFDAIVLGVETSAVYITKVSREVSNQQYVTYFARDVKKNDPAKPFGSFGKCSTVTPLIEALPEKSGAKARSGAALNNTGTVLRTFRLALSVTKEFTQTKGGGTVDGSFNAVVGYVNRLNAVYRTELSVAFTLVSGKGTVYSPGNDGGLNNGDLGSMLDKNQVILDNAIGNAGYDIGHVIGNSSGSGEGLAEGSSACVPTSKAKGASSFGDGSFAPVFDDQTFNHEVGHQFSMSHTFNSSIPVCTTREAKTSVEPGAGTTIMSYGFTCSDDKNTARNDNYEAPYQPFLNFHTVSYQQAVNYINTLSCFTSTPLNNALPMITNFPANVTIPKSTPFMLSATASDANAGDQLTYSWEGTDIGTVVPDASTLANTALPPFFRSYAPSSTGTRLYPRLDAILNGSNKAKGDKLPSVGITTNHTLTVRDNVGGVTFQSMTVTVDGNSGPFLETTNLAGTYPASSLQTITWSVANTTAPPVNCASVNILLSTDGGQTFPTTLVANTPNDGSEAIRFPDIRTSQGRIKIVSSNSIFFDISNANFTISDPIMLTGAPIVKVNSTDPNSSEGNSTGGSRRGAARAGSAADPGFIRFERTDTKGTLVVNYQIGGTATNGVDFASLPTSVTFADGQAVYTEEVDPIEDDIIEGDETIIITLVDDDAYDPDPDALTTTLNIKDNDTGTFTIAAVTPVSCQTLSAGLRQVSFSPQYAGTNGQPVSFSVVNELVPTTASGPYTLNLYTDNPVIILKATQAGTATEASFTYNWLAACSPATPASFAITGATMVSCQTVSPGLRQVRFTPQYTGTNGQPVSFSVVNELVPTTASGPYTLNLYTDNPAIVLKATQTGTAAEASFIYNWLAACGTGTLSKVSAEQPTTLSIRLFGNPAQNGQVRFEVRGATGQPLQLSLTDMRGQAVGSHHVEQARSLEQHTFEVGRLPMGALVLRVATPTESKAVTVLKVD</sequence>
<evidence type="ECO:0000313" key="6">
    <source>
        <dbReference type="EMBL" id="NEU66228.1"/>
    </source>
</evidence>
<dbReference type="InterPro" id="IPR038081">
    <property type="entry name" value="CalX-like_sf"/>
</dbReference>
<accession>A0A6M0IDH5</accession>
<evidence type="ECO:0000256" key="1">
    <source>
        <dbReference type="ARBA" id="ARBA00022729"/>
    </source>
</evidence>
<dbReference type="AlphaFoldDB" id="A0A6M0IDH5"/>
<evidence type="ECO:0000256" key="4">
    <source>
        <dbReference type="SAM" id="MobiDB-lite"/>
    </source>
</evidence>
<keyword evidence="1" id="KW-0732">Signal</keyword>
<gene>
    <name evidence="6" type="ORF">GK091_04990</name>
</gene>
<dbReference type="SUPFAM" id="SSF55486">
    <property type="entry name" value="Metalloproteases ('zincins'), catalytic domain"/>
    <property type="match status" value="1"/>
</dbReference>
<keyword evidence="7" id="KW-1185">Reference proteome</keyword>
<protein>
    <recommendedName>
        <fullName evidence="5">Calx-beta domain-containing protein</fullName>
    </recommendedName>
</protein>
<dbReference type="Pfam" id="PF13583">
    <property type="entry name" value="Reprolysin_4"/>
    <property type="match status" value="1"/>
</dbReference>
<name>A0A6M0IDH5_9BACT</name>
<feature type="region of interest" description="Disordered" evidence="4">
    <location>
        <begin position="697"/>
        <end position="724"/>
    </location>
</feature>
<dbReference type="EMBL" id="JAAGNZ010000001">
    <property type="protein sequence ID" value="NEU66228.1"/>
    <property type="molecule type" value="Genomic_DNA"/>
</dbReference>
<dbReference type="Pfam" id="PF03160">
    <property type="entry name" value="Calx-beta"/>
    <property type="match status" value="1"/>
</dbReference>